<evidence type="ECO:0000313" key="2">
    <source>
        <dbReference type="Proteomes" id="UP000027135"/>
    </source>
</evidence>
<dbReference type="Proteomes" id="UP000027135">
    <property type="component" value="Unassembled WGS sequence"/>
</dbReference>
<accession>A0A067QKT0</accession>
<name>A0A067QKT0_ZOONE</name>
<keyword evidence="2" id="KW-1185">Reference proteome</keyword>
<protein>
    <submittedName>
        <fullName evidence="1">Uncharacterized protein</fullName>
    </submittedName>
</protein>
<evidence type="ECO:0000313" key="1">
    <source>
        <dbReference type="EMBL" id="KDR08550.1"/>
    </source>
</evidence>
<proteinExistence type="predicted"/>
<sequence>MYKTDEIDAKRLHNAEYRKKKLLQVNGSISLASTSVPTRIAQPRYHYHVVVVVEASFAEIKKWIFLEHPSKSCKIPCLHEISGEETTVFWGIAMSP</sequence>
<reference evidence="1 2" key="1">
    <citation type="journal article" date="2014" name="Nat. Commun.">
        <title>Molecular traces of alternative social organization in a termite genome.</title>
        <authorList>
            <person name="Terrapon N."/>
            <person name="Li C."/>
            <person name="Robertson H.M."/>
            <person name="Ji L."/>
            <person name="Meng X."/>
            <person name="Booth W."/>
            <person name="Chen Z."/>
            <person name="Childers C.P."/>
            <person name="Glastad K.M."/>
            <person name="Gokhale K."/>
            <person name="Gowin J."/>
            <person name="Gronenberg W."/>
            <person name="Hermansen R.A."/>
            <person name="Hu H."/>
            <person name="Hunt B.G."/>
            <person name="Huylmans A.K."/>
            <person name="Khalil S.M."/>
            <person name="Mitchell R.D."/>
            <person name="Munoz-Torres M.C."/>
            <person name="Mustard J.A."/>
            <person name="Pan H."/>
            <person name="Reese J.T."/>
            <person name="Scharf M.E."/>
            <person name="Sun F."/>
            <person name="Vogel H."/>
            <person name="Xiao J."/>
            <person name="Yang W."/>
            <person name="Yang Z."/>
            <person name="Yang Z."/>
            <person name="Zhou J."/>
            <person name="Zhu J."/>
            <person name="Brent C.S."/>
            <person name="Elsik C.G."/>
            <person name="Goodisman M.A."/>
            <person name="Liberles D.A."/>
            <person name="Roe R.M."/>
            <person name="Vargo E.L."/>
            <person name="Vilcinskas A."/>
            <person name="Wang J."/>
            <person name="Bornberg-Bauer E."/>
            <person name="Korb J."/>
            <person name="Zhang G."/>
            <person name="Liebig J."/>
        </authorList>
    </citation>
    <scope>NUCLEOTIDE SEQUENCE [LARGE SCALE GENOMIC DNA]</scope>
    <source>
        <tissue evidence="1">Whole organism</tissue>
    </source>
</reference>
<dbReference type="InParanoid" id="A0A067QKT0"/>
<gene>
    <name evidence="1" type="ORF">L798_01762</name>
</gene>
<dbReference type="EMBL" id="KK853320">
    <property type="protein sequence ID" value="KDR08550.1"/>
    <property type="molecule type" value="Genomic_DNA"/>
</dbReference>
<dbReference type="AlphaFoldDB" id="A0A067QKT0"/>
<organism evidence="1 2">
    <name type="scientific">Zootermopsis nevadensis</name>
    <name type="common">Dampwood termite</name>
    <dbReference type="NCBI Taxonomy" id="136037"/>
    <lineage>
        <taxon>Eukaryota</taxon>
        <taxon>Metazoa</taxon>
        <taxon>Ecdysozoa</taxon>
        <taxon>Arthropoda</taxon>
        <taxon>Hexapoda</taxon>
        <taxon>Insecta</taxon>
        <taxon>Pterygota</taxon>
        <taxon>Neoptera</taxon>
        <taxon>Polyneoptera</taxon>
        <taxon>Dictyoptera</taxon>
        <taxon>Blattodea</taxon>
        <taxon>Blattoidea</taxon>
        <taxon>Termitoidae</taxon>
        <taxon>Termopsidae</taxon>
        <taxon>Zootermopsis</taxon>
    </lineage>
</organism>